<dbReference type="GeneID" id="67014271"/>
<name>A0A8J2N3C7_9PLEO</name>
<evidence type="ECO:0000256" key="1">
    <source>
        <dbReference type="SAM" id="MobiDB-lite"/>
    </source>
</evidence>
<dbReference type="AlphaFoldDB" id="A0A8J2N3C7"/>
<dbReference type="OrthoDB" id="3681508at2759"/>
<dbReference type="Proteomes" id="UP000676310">
    <property type="component" value="Unassembled WGS sequence"/>
</dbReference>
<feature type="region of interest" description="Disordered" evidence="1">
    <location>
        <begin position="93"/>
        <end position="140"/>
    </location>
</feature>
<sequence length="646" mass="70816">MYSLEAPYVSLHAPWPAAEEHQPQPQDLTGMDRMSMAIQSRDPDKKYICGIGARFGVETSDRTFERYSTIGGFLFIDGSVYGITSAHGMMSGLGESGHSASEHNTESTSNLSSDTESSCGASSDEGSEVSDDSSCSARAPQTIAQTASAVEKRTLDIPKGPWSNLPLPQILAYLSRGTTKGDYSFPDLAPPMSDFALVDTDSVAWRANEYLDINRDTLVTISDHILTRNLSSGDVWICGNTPTNHGVPIGGYLLEGDASIILRGTIMRTRKIQVALHAAYPCGLSGSWVVREGKLCGIIYAAYDRSPYLHMIPAEEMFQNIAEFLRASVVRVATTKDIEDSYKSAESQGEQTITRALGQDIPEPSQKILKESGDPNFIILEHPDWMRTSAWQDKILGAITYDPLRYYGTYISEGLAEYISHDLQEGSVTDFVLNRDFRHPLTSIGQFLVSGSRLGNRVASAFLDGTLIRYKRIRQLDEYWAKLRDDPKVKRAIEGSGSIWSTQPAYLVVGIMICEDVEIIPNAELAQESKAQGKIPVGEILLPSGGVNLPRMYSKLGAASSSHTATLFQAKSGESKIFAVELKKVTTRVLHRKLLSSKGERPLNLVNFGLTSMNSDEDNDEKASGDPDLILAELDAETVRDMIGER</sequence>
<evidence type="ECO:0000313" key="3">
    <source>
        <dbReference type="Proteomes" id="UP000676310"/>
    </source>
</evidence>
<protein>
    <submittedName>
        <fullName evidence="2">Uncharacterized protein</fullName>
    </submittedName>
</protein>
<proteinExistence type="predicted"/>
<evidence type="ECO:0000313" key="2">
    <source>
        <dbReference type="EMBL" id="CAG5152481.1"/>
    </source>
</evidence>
<feature type="compositionally biased region" description="Low complexity" evidence="1">
    <location>
        <begin position="106"/>
        <end position="124"/>
    </location>
</feature>
<gene>
    <name evidence="2" type="ORF">ALTATR162_LOCUS2788</name>
</gene>
<organism evidence="2 3">
    <name type="scientific">Alternaria atra</name>
    <dbReference type="NCBI Taxonomy" id="119953"/>
    <lineage>
        <taxon>Eukaryota</taxon>
        <taxon>Fungi</taxon>
        <taxon>Dikarya</taxon>
        <taxon>Ascomycota</taxon>
        <taxon>Pezizomycotina</taxon>
        <taxon>Dothideomycetes</taxon>
        <taxon>Pleosporomycetidae</taxon>
        <taxon>Pleosporales</taxon>
        <taxon>Pleosporineae</taxon>
        <taxon>Pleosporaceae</taxon>
        <taxon>Alternaria</taxon>
        <taxon>Alternaria sect. Ulocladioides</taxon>
    </lineage>
</organism>
<reference evidence="2" key="1">
    <citation type="submission" date="2021-05" db="EMBL/GenBank/DDBJ databases">
        <authorList>
            <person name="Stam R."/>
        </authorList>
    </citation>
    <scope>NUCLEOTIDE SEQUENCE</scope>
    <source>
        <strain evidence="2">CS162</strain>
    </source>
</reference>
<dbReference type="RefSeq" id="XP_043166329.1">
    <property type="nucleotide sequence ID" value="XM_043310394.1"/>
</dbReference>
<keyword evidence="3" id="KW-1185">Reference proteome</keyword>
<comment type="caution">
    <text evidence="2">The sequence shown here is derived from an EMBL/GenBank/DDBJ whole genome shotgun (WGS) entry which is preliminary data.</text>
</comment>
<accession>A0A8J2N3C7</accession>
<dbReference type="EMBL" id="CAJRGZ010000016">
    <property type="protein sequence ID" value="CAG5152481.1"/>
    <property type="molecule type" value="Genomic_DNA"/>
</dbReference>